<dbReference type="InterPro" id="IPR036034">
    <property type="entry name" value="PDZ_sf"/>
</dbReference>
<dbReference type="Proteomes" id="UP000317369">
    <property type="component" value="Chromosome"/>
</dbReference>
<dbReference type="GO" id="GO:0006508">
    <property type="term" value="P:proteolysis"/>
    <property type="evidence" value="ECO:0007669"/>
    <property type="project" value="InterPro"/>
</dbReference>
<proteinExistence type="predicted"/>
<dbReference type="EC" id="3.4.11.6" evidence="4"/>
<dbReference type="SUPFAM" id="SSF53187">
    <property type="entry name" value="Zn-dependent exopeptidases"/>
    <property type="match status" value="1"/>
</dbReference>
<keyword evidence="5" id="KW-1185">Reference proteome</keyword>
<sequence length="664" mass="73950">MVLCRVVAVGIIGGMITFHLISVYKTRLYFCAIGLMLALSVGCVSQVSVGTQRIKVASASDTERYQAMVDYLASDELQGRGVGYSGLVKARDYLIVNLEEMAVRPGIINEQAASNQYTQRLSIRMPVVAKEKSLRVTQSHEVINEIVFDSNKMNVLGLSSSQSFVNKRVVFVGYGIVADAYEYDSYGDVDVDDAVVVMFRYEPMTERKSQWAKDLKIKVPWTEHASIPQKVKQAEGRGASAVVIVDPPSFRYSSLIPTDASDYGEKAVSIPVYHMKAELFEQMLELEGKQKVMMKRLESKANRGEDEPVEFQQIKLSGTVVVDRQNGQVDNVIGIVDGAGDLASEVVVVGAHYDHLGYGEVASRSGIHAIHNGADDNASGSALVMMLAEKYQQYVLEHQTDRRRTVVFTFFSAEERGLWGSRYMVNHLDQLALSEGFKVVAMMNYDMVGRIRENAIEMFESQTCSAWQDIAVEANHKIGFDLKIRENCPGMSDHNSFIGQQIPAVLFFSGMHEDYHRVSDTSDKINAEGAAKLLALSQLMLSDLVTRDSGLAYRDTESDSDSGLVNGSFLNWYTADVTAMRRRDLKAKETNASGFKIYWTPISKLLVSLRLKQGDQIVQINGVQIKDMNRLMTVIQGLDTGKQIELFVVRGQQMLKLTFTLKNL</sequence>
<gene>
    <name evidence="4" type="primary">ywaD</name>
    <name evidence="4" type="ORF">KS4_35210</name>
</gene>
<evidence type="ECO:0000259" key="3">
    <source>
        <dbReference type="Pfam" id="PF13180"/>
    </source>
</evidence>
<dbReference type="GO" id="GO:0008235">
    <property type="term" value="F:metalloexopeptidase activity"/>
    <property type="evidence" value="ECO:0007669"/>
    <property type="project" value="InterPro"/>
</dbReference>
<evidence type="ECO:0000259" key="2">
    <source>
        <dbReference type="Pfam" id="PF04389"/>
    </source>
</evidence>
<keyword evidence="1" id="KW-0812">Transmembrane</keyword>
<organism evidence="4 5">
    <name type="scientific">Poriferisphaera corsica</name>
    <dbReference type="NCBI Taxonomy" id="2528020"/>
    <lineage>
        <taxon>Bacteria</taxon>
        <taxon>Pseudomonadati</taxon>
        <taxon>Planctomycetota</taxon>
        <taxon>Phycisphaerae</taxon>
        <taxon>Phycisphaerales</taxon>
        <taxon>Phycisphaeraceae</taxon>
        <taxon>Poriferisphaera</taxon>
    </lineage>
</organism>
<name>A0A517YYY0_9BACT</name>
<dbReference type="PANTHER" id="PTHR12147">
    <property type="entry name" value="METALLOPEPTIDASE M28 FAMILY MEMBER"/>
    <property type="match status" value="1"/>
</dbReference>
<feature type="transmembrane region" description="Helical" evidence="1">
    <location>
        <begin position="29"/>
        <end position="49"/>
    </location>
</feature>
<dbReference type="EMBL" id="CP036425">
    <property type="protein sequence ID" value="QDU35440.1"/>
    <property type="molecule type" value="Genomic_DNA"/>
</dbReference>
<evidence type="ECO:0000256" key="1">
    <source>
        <dbReference type="SAM" id="Phobius"/>
    </source>
</evidence>
<dbReference type="Gene3D" id="3.40.630.10">
    <property type="entry name" value="Zn peptidases"/>
    <property type="match status" value="1"/>
</dbReference>
<dbReference type="Gene3D" id="2.30.42.10">
    <property type="match status" value="1"/>
</dbReference>
<dbReference type="InterPro" id="IPR045175">
    <property type="entry name" value="M28_fam"/>
</dbReference>
<dbReference type="PANTHER" id="PTHR12147:SF26">
    <property type="entry name" value="PEPTIDASE M28 DOMAIN-CONTAINING PROTEIN"/>
    <property type="match status" value="1"/>
</dbReference>
<dbReference type="SUPFAM" id="SSF52025">
    <property type="entry name" value="PA domain"/>
    <property type="match status" value="1"/>
</dbReference>
<protein>
    <submittedName>
        <fullName evidence="4">Aminopeptidase YwaD</fullName>
        <ecNumber evidence="4">3.4.11.6</ecNumber>
    </submittedName>
</protein>
<keyword evidence="1" id="KW-1133">Transmembrane helix</keyword>
<dbReference type="SUPFAM" id="SSF50156">
    <property type="entry name" value="PDZ domain-like"/>
    <property type="match status" value="1"/>
</dbReference>
<feature type="domain" description="PDZ" evidence="3">
    <location>
        <begin position="611"/>
        <end position="659"/>
    </location>
</feature>
<evidence type="ECO:0000313" key="5">
    <source>
        <dbReference type="Proteomes" id="UP000317369"/>
    </source>
</evidence>
<feature type="domain" description="Peptidase M28" evidence="2">
    <location>
        <begin position="331"/>
        <end position="532"/>
    </location>
</feature>
<keyword evidence="4" id="KW-0378">Hydrolase</keyword>
<keyword evidence="1" id="KW-0472">Membrane</keyword>
<accession>A0A517YYY0</accession>
<dbReference type="InterPro" id="IPR007484">
    <property type="entry name" value="Peptidase_M28"/>
</dbReference>
<dbReference type="Pfam" id="PF04389">
    <property type="entry name" value="Peptidase_M28"/>
    <property type="match status" value="1"/>
</dbReference>
<dbReference type="GO" id="GO:0004177">
    <property type="term" value="F:aminopeptidase activity"/>
    <property type="evidence" value="ECO:0007669"/>
    <property type="project" value="UniProtKB-KW"/>
</dbReference>
<reference evidence="4 5" key="1">
    <citation type="submission" date="2019-02" db="EMBL/GenBank/DDBJ databases">
        <title>Deep-cultivation of Planctomycetes and their phenomic and genomic characterization uncovers novel biology.</title>
        <authorList>
            <person name="Wiegand S."/>
            <person name="Jogler M."/>
            <person name="Boedeker C."/>
            <person name="Pinto D."/>
            <person name="Vollmers J."/>
            <person name="Rivas-Marin E."/>
            <person name="Kohn T."/>
            <person name="Peeters S.H."/>
            <person name="Heuer A."/>
            <person name="Rast P."/>
            <person name="Oberbeckmann S."/>
            <person name="Bunk B."/>
            <person name="Jeske O."/>
            <person name="Meyerdierks A."/>
            <person name="Storesund J.E."/>
            <person name="Kallscheuer N."/>
            <person name="Luecker S."/>
            <person name="Lage O.M."/>
            <person name="Pohl T."/>
            <person name="Merkel B.J."/>
            <person name="Hornburger P."/>
            <person name="Mueller R.-W."/>
            <person name="Bruemmer F."/>
            <person name="Labrenz M."/>
            <person name="Spormann A.M."/>
            <person name="Op den Camp H."/>
            <person name="Overmann J."/>
            <person name="Amann R."/>
            <person name="Jetten M.S.M."/>
            <person name="Mascher T."/>
            <person name="Medema M.H."/>
            <person name="Devos D.P."/>
            <person name="Kaster A.-K."/>
            <person name="Ovreas L."/>
            <person name="Rohde M."/>
            <person name="Galperin M.Y."/>
            <person name="Jogler C."/>
        </authorList>
    </citation>
    <scope>NUCLEOTIDE SEQUENCE [LARGE SCALE GENOMIC DNA]</scope>
    <source>
        <strain evidence="4 5">KS4</strain>
    </source>
</reference>
<evidence type="ECO:0000313" key="4">
    <source>
        <dbReference type="EMBL" id="QDU35440.1"/>
    </source>
</evidence>
<dbReference type="Pfam" id="PF13180">
    <property type="entry name" value="PDZ_2"/>
    <property type="match status" value="1"/>
</dbReference>
<dbReference type="Gene3D" id="3.50.30.30">
    <property type="match status" value="1"/>
</dbReference>
<dbReference type="InterPro" id="IPR046450">
    <property type="entry name" value="PA_dom_sf"/>
</dbReference>
<dbReference type="AlphaFoldDB" id="A0A517YYY0"/>
<keyword evidence="4" id="KW-0031">Aminopeptidase</keyword>
<keyword evidence="4" id="KW-0645">Protease</keyword>
<feature type="transmembrane region" description="Helical" evidence="1">
    <location>
        <begin position="6"/>
        <end position="24"/>
    </location>
</feature>
<dbReference type="InterPro" id="IPR001478">
    <property type="entry name" value="PDZ"/>
</dbReference>
<dbReference type="KEGG" id="pcor:KS4_35210"/>